<reference evidence="2" key="1">
    <citation type="journal article" date="2013" name="PLoS Genet.">
        <title>The genome of Spraguea lophii and the basis of host-microsporidian interactions.</title>
        <authorList>
            <person name="Campbell S.E."/>
            <person name="Williams T.A."/>
            <person name="Yousuf A."/>
            <person name="Soanes D.M."/>
            <person name="Paszkiewicz K.H."/>
            <person name="Williams B.A.P."/>
        </authorList>
    </citation>
    <scope>NUCLEOTIDE SEQUENCE [LARGE SCALE GENOMIC DNA]</scope>
    <source>
        <strain evidence="2">42_110</strain>
    </source>
</reference>
<evidence type="ECO:0000313" key="2">
    <source>
        <dbReference type="Proteomes" id="UP000014978"/>
    </source>
</evidence>
<name>S7W9T6_SPRLO</name>
<accession>S7W9T6</accession>
<sequence length="94" mass="11170">MILVERILKKNGIQALLCIKCFNLPHIIINPSDGFISRKNEHTNDIGKFMSHLKARIKKKNMVKRQNIDIWLPCYKSERRYLINYNTNGFQDCY</sequence>
<dbReference type="Proteomes" id="UP000014978">
    <property type="component" value="Unassembled WGS sequence"/>
</dbReference>
<organism evidence="1 2">
    <name type="scientific">Spraguea lophii (strain 42_110)</name>
    <name type="common">Microsporidian parasite</name>
    <dbReference type="NCBI Taxonomy" id="1358809"/>
    <lineage>
        <taxon>Eukaryota</taxon>
        <taxon>Fungi</taxon>
        <taxon>Fungi incertae sedis</taxon>
        <taxon>Microsporidia</taxon>
        <taxon>Spragueidae</taxon>
        <taxon>Spraguea</taxon>
    </lineage>
</organism>
<dbReference type="InParanoid" id="S7W9T6"/>
<dbReference type="AlphaFoldDB" id="S7W9T6"/>
<dbReference type="HOGENOM" id="CLU_2387610_0_0_1"/>
<protein>
    <submittedName>
        <fullName evidence="1">Uncharacterized protein</fullName>
    </submittedName>
</protein>
<dbReference type="VEuPathDB" id="MicrosporidiaDB:SLOPH_708"/>
<comment type="caution">
    <text evidence="1">The sequence shown here is derived from an EMBL/GenBank/DDBJ whole genome shotgun (WGS) entry which is preliminary data.</text>
</comment>
<keyword evidence="2" id="KW-1185">Reference proteome</keyword>
<evidence type="ECO:0000313" key="1">
    <source>
        <dbReference type="EMBL" id="EPR79626.1"/>
    </source>
</evidence>
<dbReference type="EMBL" id="ATCN01000177">
    <property type="protein sequence ID" value="EPR79626.1"/>
    <property type="molecule type" value="Genomic_DNA"/>
</dbReference>
<gene>
    <name evidence="1" type="ORF">SLOPH_708</name>
</gene>
<proteinExistence type="predicted"/>